<gene>
    <name evidence="3" type="ordered locus">Mpe_A1877</name>
</gene>
<reference evidence="3 4" key="1">
    <citation type="journal article" date="2007" name="J. Bacteriol.">
        <title>Whole-genome analysis of the methyl tert-butyl ether-degrading beta-proteobacterium Methylibium petroleiphilum PM1.</title>
        <authorList>
            <person name="Kane S.R."/>
            <person name="Chakicherla A.Y."/>
            <person name="Chain P.S.G."/>
            <person name="Schmidt R."/>
            <person name="Shin M.W."/>
            <person name="Legler T.C."/>
            <person name="Scow K.M."/>
            <person name="Larimer F.W."/>
            <person name="Lucas S.M."/>
            <person name="Richardson P.M."/>
            <person name="Hristova K.R."/>
        </authorList>
    </citation>
    <scope>NUCLEOTIDE SEQUENCE [LARGE SCALE GENOMIC DNA]</scope>
    <source>
        <strain evidence="4">ATCC BAA-1232 / LMG 22953 / PM1</strain>
    </source>
</reference>
<dbReference type="InterPro" id="IPR013320">
    <property type="entry name" value="ConA-like_dom_sf"/>
</dbReference>
<dbReference type="PANTHER" id="PTHR38340">
    <property type="entry name" value="S-LAYER PROTEIN"/>
    <property type="match status" value="1"/>
</dbReference>
<dbReference type="HOGENOM" id="CLU_246718_0_0_4"/>
<name>A2SGZ6_METPP</name>
<keyword evidence="2" id="KW-0964">Secreted</keyword>
<dbReference type="eggNOG" id="COG2931">
    <property type="taxonomic scope" value="Bacteria"/>
</dbReference>
<accession>A2SGZ6</accession>
<dbReference type="EMBL" id="CP000555">
    <property type="protein sequence ID" value="ABM94835.1"/>
    <property type="molecule type" value="Genomic_DNA"/>
</dbReference>
<dbReference type="InterPro" id="IPR018511">
    <property type="entry name" value="Hemolysin-typ_Ca-bd_CS"/>
</dbReference>
<dbReference type="PANTHER" id="PTHR38340:SF1">
    <property type="entry name" value="S-LAYER PROTEIN"/>
    <property type="match status" value="1"/>
</dbReference>
<evidence type="ECO:0000313" key="3">
    <source>
        <dbReference type="EMBL" id="ABM94835.1"/>
    </source>
</evidence>
<dbReference type="NCBIfam" id="NF012211">
    <property type="entry name" value="tand_rpt_95"/>
    <property type="match status" value="4"/>
</dbReference>
<evidence type="ECO:0000256" key="1">
    <source>
        <dbReference type="ARBA" id="ARBA00004613"/>
    </source>
</evidence>
<organism evidence="3 4">
    <name type="scientific">Methylibium petroleiphilum (strain ATCC BAA-1232 / LMG 22953 / PM1)</name>
    <dbReference type="NCBI Taxonomy" id="420662"/>
    <lineage>
        <taxon>Bacteria</taxon>
        <taxon>Pseudomonadati</taxon>
        <taxon>Pseudomonadota</taxon>
        <taxon>Betaproteobacteria</taxon>
        <taxon>Burkholderiales</taxon>
        <taxon>Sphaerotilaceae</taxon>
        <taxon>Methylibium</taxon>
    </lineage>
</organism>
<evidence type="ECO:0000256" key="2">
    <source>
        <dbReference type="ARBA" id="ARBA00022525"/>
    </source>
</evidence>
<dbReference type="NCBIfam" id="TIGR03661">
    <property type="entry name" value="T1SS_VCA0849"/>
    <property type="match status" value="1"/>
</dbReference>
<evidence type="ECO:0000313" key="4">
    <source>
        <dbReference type="Proteomes" id="UP000000366"/>
    </source>
</evidence>
<dbReference type="PRINTS" id="PR00313">
    <property type="entry name" value="CABNDNGRPT"/>
</dbReference>
<dbReference type="SUPFAM" id="SSF49899">
    <property type="entry name" value="Concanavalin A-like lectins/glucanases"/>
    <property type="match status" value="1"/>
</dbReference>
<dbReference type="InterPro" id="IPR050557">
    <property type="entry name" value="RTX_toxin/Mannuronan_C5-epim"/>
</dbReference>
<dbReference type="GO" id="GO:0005509">
    <property type="term" value="F:calcium ion binding"/>
    <property type="evidence" value="ECO:0007669"/>
    <property type="project" value="InterPro"/>
</dbReference>
<dbReference type="Proteomes" id="UP000000366">
    <property type="component" value="Chromosome"/>
</dbReference>
<protein>
    <submittedName>
        <fullName evidence="3">Uncharacterized protein</fullName>
    </submittedName>
</protein>
<dbReference type="Pfam" id="PF17963">
    <property type="entry name" value="Big_9"/>
    <property type="match status" value="2"/>
</dbReference>
<proteinExistence type="predicted"/>
<dbReference type="GO" id="GO:0005576">
    <property type="term" value="C:extracellular region"/>
    <property type="evidence" value="ECO:0007669"/>
    <property type="project" value="UniProtKB-SubCell"/>
</dbReference>
<dbReference type="Pfam" id="PF13385">
    <property type="entry name" value="Laminin_G_3"/>
    <property type="match status" value="1"/>
</dbReference>
<keyword evidence="4" id="KW-1185">Reference proteome</keyword>
<dbReference type="InterPro" id="IPR019960">
    <property type="entry name" value="T1SS_VCA0849"/>
</dbReference>
<dbReference type="Pfam" id="PF00353">
    <property type="entry name" value="HemolysinCabind"/>
    <property type="match status" value="2"/>
</dbReference>
<dbReference type="KEGG" id="mpt:Mpe_A1877"/>
<dbReference type="InterPro" id="IPR001343">
    <property type="entry name" value="Hemolysn_Ca-bd"/>
</dbReference>
<sequence length="1699" mass="169854">MPIVATVQLGKVTAVWGLARIRLPDGSTRQIQVGDIVHKGDLILTAQNSIVEIKNDGSEATFAVADGQLTETPAIAQAVGPEDIDRVIQALNEGDPDAATAAGGPASGGEASPALRVGRISESVGGDTLLIDTARAGREPASFFDAEIQDAGQRGAAAPAPAPAPNQSPVPVITPAGGLEDASSIPINLSGTDPEDGTAPIVTVTTLPPASQGQLFLADGTTPVVAGTPLTAAQAGSLVFVPAPNFTGTANVDFTVTDSAGATSPPVTASIVVAPVNDAPVAIGSTLTAVEDTPISLSMGGIDIEDGTAPIVTVILLPTASRGTLFLADGVTPVVGGQPLTAAQAASLVFVPAPDFTGTVNIPFTVTDSEGASSTTGAVLITVNPVNDAPIGTPVTATGIEDATTIPISLGGTDVEDGIAQTVTVILLPPAARGTLYLADGVTPVVGGAPLTAEQAQSLVFVPAPDFTGTVNIPFTVTDSEGAVSATTTAAITVTPVADAPTQTLPASQSLPEDTLHTFTALAGNGITVADVDSDFVTTTLTVGHGVLTAVEGNGVAIAGNGSGTVVLSGTPDQINAALEGLRYQPDVNYSGSDALMVSTTDGETAPVVANVAITVVPVADAPVINVGTAGTVLYDQLPGAVEGATFQRYDNVATIDPDSARDPASLAAALAGVTPTATTVQSSYAAPTIAEDQAYRMTGLVFLEAGHTYTFTGERDDTALMVLGGQTVFQQGFDNAGFYQAAPFVASASGYYTIDFIFYNGDGPGNAVLTVSTDGAPPIAFDSSNFTLVPSIEALDAANAPHDALVGGTGGGYYPVTSTAPDKGTIGLPPVGVALSDTDGSEAISVVTIGQIPVGATLSDGTHSFTATAGNTSTAVTDWALFQLVITPPPQYSGSFDLLVTATSQEAANGDAASSTATIPVTVVYTNEAPVQTVPGTQAVNEDTPLVFSAANGNALSVADVDSPSLTTTVSVSNGIFTLGSTAGVTVVGNGSNLVSLIGSAAAINAALEGSQFIGPADFNGAAQLTLTTSDGVAAPTVGNVGISIVPVADIATDVASTVENRAVVIDVNANDTFSNADHTITAVNGTPIAAGTAVAVANGSVLLQGDGTLLFTPDPGYHTSTGVPTSFSYTVTSGGLTETAAVAVDVRPVNDTVTPTLNVTSVGRWTFDEAAAGSTTDRYNAHTGALTDSTPSPAAVAPTWVAGHDGASGSALRFDGAGSFVALDAQTTAPLMGTASLTFWIKTTQIGSSRTTGWNSPAVIASEQHGGQNDIQWGVINDAGQIGFGIGDVTGVYSTTSIDDNAWHQVAITRDAATKLVQVFVDGRLEASGSPNDAAFTATLNRLAGFGATNVFANDAAGTNMVDNHFLRADLDDVRIYNHALTADQVAAIRSVESGHRDIAVANDGDPIKLNVTADHYTTLSVAGLNAGMTLTDGTPGHAVTAAGTDDTIDLTGWNLSNLSVTGAGSALLEFTATNTVADESRSSTQYMNIVDGTSLLAGGAGNDTLNGTANADLLIGNGGNDTLNGGGGNDRLIGGAGNDTLNGAAGHDVLQGGAGDDLLTGGAGSDTFAWSLADRGASGAPARDTIADFNVAPVSAGGDSLDLRDLLVGANHVGTDPGNLESYLDFDTSSTPGSTIIHISSSGGFANGAYSAGSEDQRITLESVDLRSALSLGSAASDNQIIQELLTRGKLIADGH</sequence>
<dbReference type="STRING" id="420662.Mpe_A1877"/>
<dbReference type="PROSITE" id="PS00330">
    <property type="entry name" value="HEMOLYSIN_CALCIUM"/>
    <property type="match status" value="2"/>
</dbReference>
<dbReference type="Gene3D" id="2.150.10.10">
    <property type="entry name" value="Serralysin-like metalloprotease, C-terminal"/>
    <property type="match status" value="2"/>
</dbReference>
<dbReference type="Gene3D" id="2.60.120.200">
    <property type="match status" value="1"/>
</dbReference>
<comment type="subcellular location">
    <subcellularLocation>
        <location evidence="1">Secreted</location>
    </subcellularLocation>
</comment>
<dbReference type="RefSeq" id="WP_011829472.1">
    <property type="nucleotide sequence ID" value="NC_008825.1"/>
</dbReference>
<dbReference type="InterPro" id="IPR011049">
    <property type="entry name" value="Serralysin-like_metalloprot_C"/>
</dbReference>
<dbReference type="SUPFAM" id="SSF51120">
    <property type="entry name" value="beta-Roll"/>
    <property type="match status" value="1"/>
</dbReference>